<comment type="caution">
    <text evidence="2">The sequence shown here is derived from an EMBL/GenBank/DDBJ whole genome shotgun (WGS) entry which is preliminary data.</text>
</comment>
<dbReference type="AlphaFoldDB" id="A0A4C2A7L3"/>
<dbReference type="OrthoDB" id="5951731at2759"/>
<reference evidence="2 3" key="1">
    <citation type="journal article" date="2019" name="Commun. Biol.">
        <title>The bagworm genome reveals a unique fibroin gene that provides high tensile strength.</title>
        <authorList>
            <person name="Kono N."/>
            <person name="Nakamura H."/>
            <person name="Ohtoshi R."/>
            <person name="Tomita M."/>
            <person name="Numata K."/>
            <person name="Arakawa K."/>
        </authorList>
    </citation>
    <scope>NUCLEOTIDE SEQUENCE [LARGE SCALE GENOMIC DNA]</scope>
</reference>
<protein>
    <submittedName>
        <fullName evidence="2">Uncharacterized protein</fullName>
    </submittedName>
</protein>
<evidence type="ECO:0000313" key="3">
    <source>
        <dbReference type="Proteomes" id="UP000299102"/>
    </source>
</evidence>
<evidence type="ECO:0000313" key="2">
    <source>
        <dbReference type="EMBL" id="GBP95214.1"/>
    </source>
</evidence>
<name>A0A4C2A7L3_EUMVA</name>
<accession>A0A4C2A7L3</accession>
<keyword evidence="3" id="KW-1185">Reference proteome</keyword>
<evidence type="ECO:0000256" key="1">
    <source>
        <dbReference type="SAM" id="MobiDB-lite"/>
    </source>
</evidence>
<organism evidence="2 3">
    <name type="scientific">Eumeta variegata</name>
    <name type="common">Bagworm moth</name>
    <name type="synonym">Eumeta japonica</name>
    <dbReference type="NCBI Taxonomy" id="151549"/>
    <lineage>
        <taxon>Eukaryota</taxon>
        <taxon>Metazoa</taxon>
        <taxon>Ecdysozoa</taxon>
        <taxon>Arthropoda</taxon>
        <taxon>Hexapoda</taxon>
        <taxon>Insecta</taxon>
        <taxon>Pterygota</taxon>
        <taxon>Neoptera</taxon>
        <taxon>Endopterygota</taxon>
        <taxon>Lepidoptera</taxon>
        <taxon>Glossata</taxon>
        <taxon>Ditrysia</taxon>
        <taxon>Tineoidea</taxon>
        <taxon>Psychidae</taxon>
        <taxon>Oiketicinae</taxon>
        <taxon>Eumeta</taxon>
    </lineage>
</organism>
<proteinExistence type="predicted"/>
<dbReference type="Proteomes" id="UP000299102">
    <property type="component" value="Unassembled WGS sequence"/>
</dbReference>
<sequence length="197" mass="21727">MSSGISDGPRSAKGGSRRRRGPLYFDVGTRAGTTAPVRTSLPPCCRAIHTLSMRVFEADLGQILAYLCMTFFYGDDCRERCRSDPQLLAPNLGQKHFLPNGAESQVRQGYWDDLKSLIGLITVAHTPTLRRARVGHVGRTTSQPGEARALCWHVCADACILVGMRQHITSLSRFNHIDDVGHSLRARRCLEAGPPKE</sequence>
<feature type="region of interest" description="Disordered" evidence="1">
    <location>
        <begin position="1"/>
        <end position="23"/>
    </location>
</feature>
<gene>
    <name evidence="2" type="ORF">EVAR_67222_1</name>
</gene>
<dbReference type="EMBL" id="BGZK01002599">
    <property type="protein sequence ID" value="GBP95214.1"/>
    <property type="molecule type" value="Genomic_DNA"/>
</dbReference>